<reference evidence="2" key="1">
    <citation type="journal article" date="2019" name="Int. J. Syst. Evol. Microbiol.">
        <title>The Global Catalogue of Microorganisms (GCM) 10K type strain sequencing project: providing services to taxonomists for standard genome sequencing and annotation.</title>
        <authorList>
            <consortium name="The Broad Institute Genomics Platform"/>
            <consortium name="The Broad Institute Genome Sequencing Center for Infectious Disease"/>
            <person name="Wu L."/>
            <person name="Ma J."/>
        </authorList>
    </citation>
    <scope>NUCLEOTIDE SEQUENCE [LARGE SCALE GENOMIC DNA]</scope>
    <source>
        <strain evidence="2">JCM 17068</strain>
    </source>
</reference>
<dbReference type="EMBL" id="BAABCS010000018">
    <property type="protein sequence ID" value="GAA4053115.1"/>
    <property type="molecule type" value="Genomic_DNA"/>
</dbReference>
<sequence>MATEITMTGNKKIKTIVNEFSEKFNYLSLVFKKANNHPIDIDKNLSEVREKNGGELSIVGNLTVGSLERRFMENFGINVQVVCKSADGRIHNTKGEADTRTLAQQNETAKEEGFVSFV</sequence>
<dbReference type="RefSeq" id="WP_344816609.1">
    <property type="nucleotide sequence ID" value="NZ_BAABCS010000018.1"/>
</dbReference>
<evidence type="ECO:0000313" key="1">
    <source>
        <dbReference type="EMBL" id="GAA4053115.1"/>
    </source>
</evidence>
<gene>
    <name evidence="1" type="ORF">GCM10022388_19290</name>
</gene>
<protein>
    <submittedName>
        <fullName evidence="1">Uncharacterized protein</fullName>
    </submittedName>
</protein>
<comment type="caution">
    <text evidence="1">The sequence shown here is derived from an EMBL/GenBank/DDBJ whole genome shotgun (WGS) entry which is preliminary data.</text>
</comment>
<dbReference type="Proteomes" id="UP001500426">
    <property type="component" value="Unassembled WGS sequence"/>
</dbReference>
<proteinExistence type="predicted"/>
<name>A0ABP7UUD0_9FLAO</name>
<evidence type="ECO:0000313" key="2">
    <source>
        <dbReference type="Proteomes" id="UP001500426"/>
    </source>
</evidence>
<keyword evidence="2" id="KW-1185">Reference proteome</keyword>
<accession>A0ABP7UUD0</accession>
<organism evidence="1 2">
    <name type="scientific">Flavobacterium chungnamense</name>
    <dbReference type="NCBI Taxonomy" id="706182"/>
    <lineage>
        <taxon>Bacteria</taxon>
        <taxon>Pseudomonadati</taxon>
        <taxon>Bacteroidota</taxon>
        <taxon>Flavobacteriia</taxon>
        <taxon>Flavobacteriales</taxon>
        <taxon>Flavobacteriaceae</taxon>
        <taxon>Flavobacterium</taxon>
    </lineage>
</organism>